<comment type="caution">
    <text evidence="2">The sequence shown here is derived from an EMBL/GenBank/DDBJ whole genome shotgun (WGS) entry which is preliminary data.</text>
</comment>
<name>H0EJK4_GLAL7</name>
<reference evidence="2 3" key="1">
    <citation type="journal article" date="2012" name="Eukaryot. Cell">
        <title>Genome sequence of the fungus Glarea lozoyensis: the first genome sequence of a species from the Helotiaceae family.</title>
        <authorList>
            <person name="Youssar L."/>
            <person name="Gruening B.A."/>
            <person name="Erxleben A."/>
            <person name="Guenther S."/>
            <person name="Huettel W."/>
        </authorList>
    </citation>
    <scope>NUCLEOTIDE SEQUENCE [LARGE SCALE GENOMIC DNA]</scope>
    <source>
        <strain evidence="3">ATCC 74030 / MF5533</strain>
    </source>
</reference>
<dbReference type="EMBL" id="AGUE01000056">
    <property type="protein sequence ID" value="EHL01265.1"/>
    <property type="molecule type" value="Genomic_DNA"/>
</dbReference>
<dbReference type="CDD" id="cd01763">
    <property type="entry name" value="Ubl_SUMO_like"/>
    <property type="match status" value="1"/>
</dbReference>
<dbReference type="Gene3D" id="3.10.20.90">
    <property type="entry name" value="Phosphatidylinositol 3-kinase Catalytic Subunit, Chain A, domain 1"/>
    <property type="match status" value="1"/>
</dbReference>
<accession>H0EJK4</accession>
<dbReference type="InterPro" id="IPR022617">
    <property type="entry name" value="Rad60/SUMO-like_dom"/>
</dbReference>
<organism evidence="2 3">
    <name type="scientific">Glarea lozoyensis (strain ATCC 74030 / MF5533)</name>
    <dbReference type="NCBI Taxonomy" id="1104152"/>
    <lineage>
        <taxon>Eukaryota</taxon>
        <taxon>Fungi</taxon>
        <taxon>Dikarya</taxon>
        <taxon>Ascomycota</taxon>
        <taxon>Pezizomycotina</taxon>
        <taxon>Leotiomycetes</taxon>
        <taxon>Helotiales</taxon>
        <taxon>Helotiaceae</taxon>
        <taxon>Glarea</taxon>
    </lineage>
</organism>
<keyword evidence="3" id="KW-1185">Reference proteome</keyword>
<dbReference type="Pfam" id="PF11976">
    <property type="entry name" value="Rad60-SLD"/>
    <property type="match status" value="1"/>
</dbReference>
<feature type="domain" description="Rad60/SUMO-like" evidence="1">
    <location>
        <begin position="20"/>
        <end position="81"/>
    </location>
</feature>
<dbReference type="SUPFAM" id="SSF54236">
    <property type="entry name" value="Ubiquitin-like"/>
    <property type="match status" value="1"/>
</dbReference>
<dbReference type="PANTHER" id="PTHR10562">
    <property type="entry name" value="SMALL UBIQUITIN-RELATED MODIFIER"/>
    <property type="match status" value="1"/>
</dbReference>
<gene>
    <name evidence="2" type="ORF">M7I_2732</name>
</gene>
<dbReference type="HOGENOM" id="CLU_148322_4_4_1"/>
<dbReference type="Proteomes" id="UP000005446">
    <property type="component" value="Unassembled WGS sequence"/>
</dbReference>
<dbReference type="InterPro" id="IPR029071">
    <property type="entry name" value="Ubiquitin-like_domsf"/>
</dbReference>
<dbReference type="OrthoDB" id="442921at2759"/>
<dbReference type="InParanoid" id="H0EJK4"/>
<dbReference type="AlphaFoldDB" id="H0EJK4"/>
<evidence type="ECO:0000259" key="1">
    <source>
        <dbReference type="Pfam" id="PF11976"/>
    </source>
</evidence>
<evidence type="ECO:0000313" key="2">
    <source>
        <dbReference type="EMBL" id="EHL01265.1"/>
    </source>
</evidence>
<proteinExistence type="predicted"/>
<dbReference type="FunCoup" id="H0EJK4">
    <property type="interactions" value="702"/>
</dbReference>
<sequence length="105" mass="12110">MSDNEMSPEEEKPKIDNTILIRLKNQSAQESTFKIKPTTLFEKIINAYAKMHGKKVDTFRFFFDGHRLQATDTPKSLEMADAGTKSERQSRHSQLFPMLEYIAAL</sequence>
<evidence type="ECO:0000313" key="3">
    <source>
        <dbReference type="Proteomes" id="UP000005446"/>
    </source>
</evidence>
<protein>
    <submittedName>
        <fullName evidence="2">Putative Ubiquitin-like protein SMT3</fullName>
    </submittedName>
</protein>